<name>A0ABY2Q6Z4_9HYPH</name>
<accession>A0ABY2Q6Z4</accession>
<organism evidence="2 3">
    <name type="scientific">Ollibium composti</name>
    <dbReference type="NCBI Taxonomy" id="2675109"/>
    <lineage>
        <taxon>Bacteria</taxon>
        <taxon>Pseudomonadati</taxon>
        <taxon>Pseudomonadota</taxon>
        <taxon>Alphaproteobacteria</taxon>
        <taxon>Hyphomicrobiales</taxon>
        <taxon>Phyllobacteriaceae</taxon>
        <taxon>Ollibium</taxon>
    </lineage>
</organism>
<protein>
    <submittedName>
        <fullName evidence="2">Uncharacterized protein</fullName>
    </submittedName>
</protein>
<evidence type="ECO:0000313" key="2">
    <source>
        <dbReference type="EMBL" id="THF57422.1"/>
    </source>
</evidence>
<proteinExistence type="predicted"/>
<feature type="region of interest" description="Disordered" evidence="1">
    <location>
        <begin position="75"/>
        <end position="121"/>
    </location>
</feature>
<feature type="compositionally biased region" description="Low complexity" evidence="1">
    <location>
        <begin position="112"/>
        <end position="121"/>
    </location>
</feature>
<keyword evidence="3" id="KW-1185">Reference proteome</keyword>
<comment type="caution">
    <text evidence="2">The sequence shown here is derived from an EMBL/GenBank/DDBJ whole genome shotgun (WGS) entry which is preliminary data.</text>
</comment>
<sequence length="121" mass="12605">MTAMLSSRHSQTVRPVRTGLPFYRRLELRRQTGGHPMTLVTTLAVGALAGMMLAPESGSAFASFDPPANVAVGTHTTAKTSRLPRTATVSPAGIRPQATAGANACTPPPAAPARRQPVAYV</sequence>
<reference evidence="2 3" key="1">
    <citation type="submission" date="2019-04" db="EMBL/GenBank/DDBJ databases">
        <title>Mesorhizobium composti sp. nov., isolated from compost.</title>
        <authorList>
            <person name="Lin S.-Y."/>
            <person name="Hameed A."/>
            <person name="Hsieh Y.-T."/>
            <person name="Young C.-C."/>
        </authorList>
    </citation>
    <scope>NUCLEOTIDE SEQUENCE [LARGE SCALE GENOMIC DNA]</scope>
    <source>
        <strain evidence="2 3">CC-YTH430</strain>
    </source>
</reference>
<gene>
    <name evidence="2" type="ORF">E6C48_10425</name>
</gene>
<dbReference type="Proteomes" id="UP000306441">
    <property type="component" value="Unassembled WGS sequence"/>
</dbReference>
<dbReference type="EMBL" id="SSNY01000005">
    <property type="protein sequence ID" value="THF57422.1"/>
    <property type="molecule type" value="Genomic_DNA"/>
</dbReference>
<evidence type="ECO:0000256" key="1">
    <source>
        <dbReference type="SAM" id="MobiDB-lite"/>
    </source>
</evidence>
<dbReference type="RefSeq" id="WP_136356861.1">
    <property type="nucleotide sequence ID" value="NZ_SSNY01000005.1"/>
</dbReference>
<evidence type="ECO:0000313" key="3">
    <source>
        <dbReference type="Proteomes" id="UP000306441"/>
    </source>
</evidence>